<keyword evidence="2" id="KW-1185">Reference proteome</keyword>
<sequence>METNDKIFKGNTVEDMESRLVVWNALPGACRYNIVCPETCRIFKENEFGDTHVSTDLHSTEIGPSSWSIIAKNNQVKFSILEYVILKSEWGRWGYC</sequence>
<reference evidence="1 2" key="1">
    <citation type="journal article" date="2019" name="Sci. Rep.">
        <title>Orb-weaving spider Araneus ventricosus genome elucidates the spidroin gene catalogue.</title>
        <authorList>
            <person name="Kono N."/>
            <person name="Nakamura H."/>
            <person name="Ohtoshi R."/>
            <person name="Moran D.A.P."/>
            <person name="Shinohara A."/>
            <person name="Yoshida Y."/>
            <person name="Fujiwara M."/>
            <person name="Mori M."/>
            <person name="Tomita M."/>
            <person name="Arakawa K."/>
        </authorList>
    </citation>
    <scope>NUCLEOTIDE SEQUENCE [LARGE SCALE GENOMIC DNA]</scope>
</reference>
<evidence type="ECO:0000313" key="1">
    <source>
        <dbReference type="EMBL" id="GBM11766.1"/>
    </source>
</evidence>
<organism evidence="1 2">
    <name type="scientific">Araneus ventricosus</name>
    <name type="common">Orbweaver spider</name>
    <name type="synonym">Epeira ventricosa</name>
    <dbReference type="NCBI Taxonomy" id="182803"/>
    <lineage>
        <taxon>Eukaryota</taxon>
        <taxon>Metazoa</taxon>
        <taxon>Ecdysozoa</taxon>
        <taxon>Arthropoda</taxon>
        <taxon>Chelicerata</taxon>
        <taxon>Arachnida</taxon>
        <taxon>Araneae</taxon>
        <taxon>Araneomorphae</taxon>
        <taxon>Entelegynae</taxon>
        <taxon>Araneoidea</taxon>
        <taxon>Araneidae</taxon>
        <taxon>Araneus</taxon>
    </lineage>
</organism>
<comment type="caution">
    <text evidence="1">The sequence shown here is derived from an EMBL/GenBank/DDBJ whole genome shotgun (WGS) entry which is preliminary data.</text>
</comment>
<evidence type="ECO:0000313" key="2">
    <source>
        <dbReference type="Proteomes" id="UP000499080"/>
    </source>
</evidence>
<gene>
    <name evidence="1" type="ORF">AVEN_22904_1</name>
</gene>
<dbReference type="AlphaFoldDB" id="A0A4Y2D6Q4"/>
<dbReference type="EMBL" id="BGPR01000304">
    <property type="protein sequence ID" value="GBM11766.1"/>
    <property type="molecule type" value="Genomic_DNA"/>
</dbReference>
<name>A0A4Y2D6Q4_ARAVE</name>
<dbReference type="Proteomes" id="UP000499080">
    <property type="component" value="Unassembled WGS sequence"/>
</dbReference>
<accession>A0A4Y2D6Q4</accession>
<proteinExistence type="predicted"/>
<protein>
    <submittedName>
        <fullName evidence="1">Uncharacterized protein</fullName>
    </submittedName>
</protein>